<evidence type="ECO:0000313" key="1">
    <source>
        <dbReference type="EMBL" id="KAG0284584.1"/>
    </source>
</evidence>
<protein>
    <submittedName>
        <fullName evidence="1">Uncharacterized protein</fullName>
    </submittedName>
</protein>
<name>A0ABQ7JTN6_9FUNG</name>
<dbReference type="EMBL" id="JAAAIM010000755">
    <property type="protein sequence ID" value="KAG0284584.1"/>
    <property type="molecule type" value="Genomic_DNA"/>
</dbReference>
<organism evidence="1 2">
    <name type="scientific">Linnemannia gamsii</name>
    <dbReference type="NCBI Taxonomy" id="64522"/>
    <lineage>
        <taxon>Eukaryota</taxon>
        <taxon>Fungi</taxon>
        <taxon>Fungi incertae sedis</taxon>
        <taxon>Mucoromycota</taxon>
        <taxon>Mortierellomycotina</taxon>
        <taxon>Mortierellomycetes</taxon>
        <taxon>Mortierellales</taxon>
        <taxon>Mortierellaceae</taxon>
        <taxon>Linnemannia</taxon>
    </lineage>
</organism>
<dbReference type="Proteomes" id="UP001194696">
    <property type="component" value="Unassembled WGS sequence"/>
</dbReference>
<accession>A0ABQ7JTN6</accession>
<keyword evidence="2" id="KW-1185">Reference proteome</keyword>
<sequence>MLDYLEDWEAFVKEKDAAAKTRRERRAEISAEVKPSPTEAQYVKHFYGWMLYCDTNLDGDYTVVAAPVLDYITREVLTDCAIKRIAPETSYKGIIGFKCSECTDPSLNQPTLAKEQGQEQIMDTDVDVNDLDGTMKSKYPASELSKSKWTSMEQPTEPKLDLIAWQIDKALIDAMSERLQPNTAYEIKQRCRTCRRWRRQTFHHPAATVSVQDEPE</sequence>
<reference evidence="1 2" key="1">
    <citation type="journal article" date="2020" name="Fungal Divers.">
        <title>Resolving the Mortierellaceae phylogeny through synthesis of multi-gene phylogenetics and phylogenomics.</title>
        <authorList>
            <person name="Vandepol N."/>
            <person name="Liber J."/>
            <person name="Desiro A."/>
            <person name="Na H."/>
            <person name="Kennedy M."/>
            <person name="Barry K."/>
            <person name="Grigoriev I.V."/>
            <person name="Miller A.N."/>
            <person name="O'Donnell K."/>
            <person name="Stajich J.E."/>
            <person name="Bonito G."/>
        </authorList>
    </citation>
    <scope>NUCLEOTIDE SEQUENCE [LARGE SCALE GENOMIC DNA]</scope>
    <source>
        <strain evidence="1 2">AD045</strain>
    </source>
</reference>
<proteinExistence type="predicted"/>
<comment type="caution">
    <text evidence="1">The sequence shown here is derived from an EMBL/GenBank/DDBJ whole genome shotgun (WGS) entry which is preliminary data.</text>
</comment>
<evidence type="ECO:0000313" key="2">
    <source>
        <dbReference type="Proteomes" id="UP001194696"/>
    </source>
</evidence>
<gene>
    <name evidence="1" type="ORF">BGZ96_011058</name>
</gene>